<evidence type="ECO:0000313" key="19">
    <source>
        <dbReference type="EMBL" id="RPA75317.1"/>
    </source>
</evidence>
<keyword evidence="14" id="KW-0449">Lipoprotein</keyword>
<keyword evidence="7" id="KW-0336">GPI-anchor</keyword>
<dbReference type="GO" id="GO:0005886">
    <property type="term" value="C:plasma membrane"/>
    <property type="evidence" value="ECO:0007669"/>
    <property type="project" value="UniProtKB-SubCell"/>
</dbReference>
<evidence type="ECO:0000256" key="17">
    <source>
        <dbReference type="SAM" id="SignalP"/>
    </source>
</evidence>
<evidence type="ECO:0000256" key="13">
    <source>
        <dbReference type="ARBA" id="ARBA00023180"/>
    </source>
</evidence>
<evidence type="ECO:0000256" key="11">
    <source>
        <dbReference type="ARBA" id="ARBA00023136"/>
    </source>
</evidence>
<evidence type="ECO:0000256" key="4">
    <source>
        <dbReference type="ARBA" id="ARBA00022475"/>
    </source>
</evidence>
<feature type="domain" description="CFEM" evidence="18">
    <location>
        <begin position="1"/>
        <end position="109"/>
    </location>
</feature>
<dbReference type="STRING" id="1160509.A0A3N4HPT0"/>
<evidence type="ECO:0000259" key="18">
    <source>
        <dbReference type="PROSITE" id="PS52012"/>
    </source>
</evidence>
<evidence type="ECO:0000256" key="6">
    <source>
        <dbReference type="ARBA" id="ARBA00022617"/>
    </source>
</evidence>
<evidence type="ECO:0000256" key="2">
    <source>
        <dbReference type="ARBA" id="ARBA00004613"/>
    </source>
</evidence>
<reference evidence="19 20" key="1">
    <citation type="journal article" date="2018" name="Nat. Ecol. Evol.">
        <title>Pezizomycetes genomes reveal the molecular basis of ectomycorrhizal truffle lifestyle.</title>
        <authorList>
            <person name="Murat C."/>
            <person name="Payen T."/>
            <person name="Noel B."/>
            <person name="Kuo A."/>
            <person name="Morin E."/>
            <person name="Chen J."/>
            <person name="Kohler A."/>
            <person name="Krizsan K."/>
            <person name="Balestrini R."/>
            <person name="Da Silva C."/>
            <person name="Montanini B."/>
            <person name="Hainaut M."/>
            <person name="Levati E."/>
            <person name="Barry K.W."/>
            <person name="Belfiori B."/>
            <person name="Cichocki N."/>
            <person name="Clum A."/>
            <person name="Dockter R.B."/>
            <person name="Fauchery L."/>
            <person name="Guy J."/>
            <person name="Iotti M."/>
            <person name="Le Tacon F."/>
            <person name="Lindquist E.A."/>
            <person name="Lipzen A."/>
            <person name="Malagnac F."/>
            <person name="Mello A."/>
            <person name="Molinier V."/>
            <person name="Miyauchi S."/>
            <person name="Poulain J."/>
            <person name="Riccioni C."/>
            <person name="Rubini A."/>
            <person name="Sitrit Y."/>
            <person name="Splivallo R."/>
            <person name="Traeger S."/>
            <person name="Wang M."/>
            <person name="Zifcakova L."/>
            <person name="Wipf D."/>
            <person name="Zambonelli A."/>
            <person name="Paolocci F."/>
            <person name="Nowrousian M."/>
            <person name="Ottonello S."/>
            <person name="Baldrian P."/>
            <person name="Spatafora J.W."/>
            <person name="Henrissat B."/>
            <person name="Nagy L.G."/>
            <person name="Aury J.M."/>
            <person name="Wincker P."/>
            <person name="Grigoriev I.V."/>
            <person name="Bonfante P."/>
            <person name="Martin F.M."/>
        </authorList>
    </citation>
    <scope>NUCLEOTIDE SEQUENCE [LARGE SCALE GENOMIC DNA]</scope>
    <source>
        <strain evidence="19 20">RN42</strain>
    </source>
</reference>
<protein>
    <recommendedName>
        <fullName evidence="18">CFEM domain-containing protein</fullName>
    </recommendedName>
</protein>
<name>A0A3N4HPT0_ASCIM</name>
<dbReference type="InterPro" id="IPR008427">
    <property type="entry name" value="Extracellular_membr_CFEM_dom"/>
</dbReference>
<feature type="region of interest" description="Disordered" evidence="16">
    <location>
        <begin position="96"/>
        <end position="158"/>
    </location>
</feature>
<comment type="caution">
    <text evidence="15">Lacks conserved residue(s) required for the propagation of feature annotation.</text>
</comment>
<keyword evidence="8 15" id="KW-0479">Metal-binding</keyword>
<dbReference type="AlphaFoldDB" id="A0A3N4HPT0"/>
<evidence type="ECO:0000256" key="1">
    <source>
        <dbReference type="ARBA" id="ARBA00004609"/>
    </source>
</evidence>
<proteinExistence type="inferred from homology"/>
<keyword evidence="4" id="KW-1003">Cell membrane</keyword>
<evidence type="ECO:0000256" key="9">
    <source>
        <dbReference type="ARBA" id="ARBA00022729"/>
    </source>
</evidence>
<feature type="chain" id="PRO_5018014633" description="CFEM domain-containing protein" evidence="17">
    <location>
        <begin position="18"/>
        <end position="179"/>
    </location>
</feature>
<dbReference type="GO" id="GO:0046872">
    <property type="term" value="F:metal ion binding"/>
    <property type="evidence" value="ECO:0007669"/>
    <property type="project" value="UniProtKB-UniRule"/>
</dbReference>
<keyword evidence="6 15" id="KW-0349">Heme</keyword>
<organism evidence="19 20">
    <name type="scientific">Ascobolus immersus RN42</name>
    <dbReference type="NCBI Taxonomy" id="1160509"/>
    <lineage>
        <taxon>Eukaryota</taxon>
        <taxon>Fungi</taxon>
        <taxon>Dikarya</taxon>
        <taxon>Ascomycota</taxon>
        <taxon>Pezizomycotina</taxon>
        <taxon>Pezizomycetes</taxon>
        <taxon>Pezizales</taxon>
        <taxon>Ascobolaceae</taxon>
        <taxon>Ascobolus</taxon>
    </lineage>
</organism>
<evidence type="ECO:0000256" key="16">
    <source>
        <dbReference type="SAM" id="MobiDB-lite"/>
    </source>
</evidence>
<dbReference type="Pfam" id="PF05730">
    <property type="entry name" value="CFEM"/>
    <property type="match status" value="1"/>
</dbReference>
<evidence type="ECO:0000256" key="14">
    <source>
        <dbReference type="ARBA" id="ARBA00023288"/>
    </source>
</evidence>
<keyword evidence="13" id="KW-0325">Glycoprotein</keyword>
<dbReference type="InterPro" id="IPR051735">
    <property type="entry name" value="CFEM_domain"/>
</dbReference>
<evidence type="ECO:0000256" key="8">
    <source>
        <dbReference type="ARBA" id="ARBA00022723"/>
    </source>
</evidence>
<dbReference type="GO" id="GO:0098552">
    <property type="term" value="C:side of membrane"/>
    <property type="evidence" value="ECO:0007669"/>
    <property type="project" value="UniProtKB-KW"/>
</dbReference>
<dbReference type="GO" id="GO:0005576">
    <property type="term" value="C:extracellular region"/>
    <property type="evidence" value="ECO:0007669"/>
    <property type="project" value="UniProtKB-SubCell"/>
</dbReference>
<sequence length="179" mass="17931">MKFTSVLFLAGAALVASQSIADLPTCAKECAGKKLMGNTCNMDPRCICADKSFLVDIAACVDSDCTTQDERDATINFAVNICKAVKIDIDTNLLPPTASTTSSTLPGTTAEATTTPTASGTAPSTTPTGSTGGKNDTIAPTQPGSGDEEEDDSSDSAAGRVGGSFIGVVAAVAGACLLL</sequence>
<comment type="similarity">
    <text evidence="3">Belongs to the RBT5 family.</text>
</comment>
<feature type="binding site" description="axial binding residue" evidence="15">
    <location>
        <position position="43"/>
    </location>
    <ligand>
        <name>heme</name>
        <dbReference type="ChEBI" id="CHEBI:30413"/>
    </ligand>
    <ligandPart>
        <name>Fe</name>
        <dbReference type="ChEBI" id="CHEBI:18248"/>
    </ligandPart>
</feature>
<keyword evidence="11" id="KW-0472">Membrane</keyword>
<dbReference type="PANTHER" id="PTHR37928:SF2">
    <property type="entry name" value="GPI ANCHORED CFEM DOMAIN PROTEIN (AFU_ORTHOLOGUE AFUA_6G10580)"/>
    <property type="match status" value="1"/>
</dbReference>
<keyword evidence="12" id="KW-1015">Disulfide bond</keyword>
<keyword evidence="20" id="KW-1185">Reference proteome</keyword>
<evidence type="ECO:0000256" key="15">
    <source>
        <dbReference type="PROSITE-ProRule" id="PRU01356"/>
    </source>
</evidence>
<dbReference type="Proteomes" id="UP000275078">
    <property type="component" value="Unassembled WGS sequence"/>
</dbReference>
<evidence type="ECO:0000313" key="20">
    <source>
        <dbReference type="Proteomes" id="UP000275078"/>
    </source>
</evidence>
<accession>A0A3N4HPT0</accession>
<gene>
    <name evidence="19" type="ORF">BJ508DRAFT_418184</name>
</gene>
<comment type="subcellular location">
    <subcellularLocation>
        <location evidence="1">Cell membrane</location>
        <topology evidence="1">Lipid-anchor</topology>
        <topology evidence="1">GPI-anchor</topology>
    </subcellularLocation>
    <subcellularLocation>
        <location evidence="2">Secreted</location>
    </subcellularLocation>
</comment>
<evidence type="ECO:0000256" key="7">
    <source>
        <dbReference type="ARBA" id="ARBA00022622"/>
    </source>
</evidence>
<dbReference type="PROSITE" id="PS52012">
    <property type="entry name" value="CFEM"/>
    <property type="match status" value="1"/>
</dbReference>
<evidence type="ECO:0000256" key="5">
    <source>
        <dbReference type="ARBA" id="ARBA00022525"/>
    </source>
</evidence>
<feature type="compositionally biased region" description="Low complexity" evidence="16">
    <location>
        <begin position="96"/>
        <end position="129"/>
    </location>
</feature>
<dbReference type="OrthoDB" id="3065412at2759"/>
<dbReference type="EMBL" id="ML119766">
    <property type="protein sequence ID" value="RPA75317.1"/>
    <property type="molecule type" value="Genomic_DNA"/>
</dbReference>
<dbReference type="SMART" id="SM00747">
    <property type="entry name" value="CFEM"/>
    <property type="match status" value="1"/>
</dbReference>
<evidence type="ECO:0000256" key="12">
    <source>
        <dbReference type="ARBA" id="ARBA00023157"/>
    </source>
</evidence>
<evidence type="ECO:0000256" key="3">
    <source>
        <dbReference type="ARBA" id="ARBA00010031"/>
    </source>
</evidence>
<keyword evidence="5" id="KW-0964">Secreted</keyword>
<evidence type="ECO:0000256" key="10">
    <source>
        <dbReference type="ARBA" id="ARBA00023004"/>
    </source>
</evidence>
<dbReference type="PANTHER" id="PTHR37928">
    <property type="entry name" value="CFEM DOMAIN PROTEIN (AFU_ORTHOLOGUE AFUA_6G14090)"/>
    <property type="match status" value="1"/>
</dbReference>
<feature type="signal peptide" evidence="17">
    <location>
        <begin position="1"/>
        <end position="17"/>
    </location>
</feature>
<keyword evidence="10 15" id="KW-0408">Iron</keyword>
<keyword evidence="9 17" id="KW-0732">Signal</keyword>